<dbReference type="STRING" id="1122240.GCA_000620105_02116"/>
<dbReference type="InterPro" id="IPR028082">
    <property type="entry name" value="Peripla_BP_I"/>
</dbReference>
<dbReference type="RefSeq" id="WP_036385861.1">
    <property type="nucleotide sequence ID" value="NZ_CP028519.1"/>
</dbReference>
<dbReference type="CDD" id="cd06327">
    <property type="entry name" value="PBP1_SBP-like"/>
    <property type="match status" value="1"/>
</dbReference>
<evidence type="ECO:0000256" key="1">
    <source>
        <dbReference type="ARBA" id="ARBA00010062"/>
    </source>
</evidence>
<gene>
    <name evidence="5" type="ORF">DAI18_15515</name>
</gene>
<dbReference type="AlphaFoldDB" id="A0A2S0PD19"/>
<feature type="domain" description="Leucine-binding protein" evidence="4">
    <location>
        <begin position="37"/>
        <end position="377"/>
    </location>
</feature>
<name>A0A2S0PD19_9NEIS</name>
<accession>A0A2S0PD19</accession>
<dbReference type="SUPFAM" id="SSF53822">
    <property type="entry name" value="Periplasmic binding protein-like I"/>
    <property type="match status" value="1"/>
</dbReference>
<evidence type="ECO:0000259" key="4">
    <source>
        <dbReference type="Pfam" id="PF13458"/>
    </source>
</evidence>
<evidence type="ECO:0000313" key="5">
    <source>
        <dbReference type="EMBL" id="AVY95288.1"/>
    </source>
</evidence>
<dbReference type="Pfam" id="PF13458">
    <property type="entry name" value="Peripla_BP_6"/>
    <property type="match status" value="1"/>
</dbReference>
<dbReference type="PANTHER" id="PTHR30483">
    <property type="entry name" value="LEUCINE-SPECIFIC-BINDING PROTEIN"/>
    <property type="match status" value="1"/>
</dbReference>
<keyword evidence="2 3" id="KW-0732">Signal</keyword>
<organism evidence="5 6">
    <name type="scientific">Microvirgula aerodenitrificans</name>
    <dbReference type="NCBI Taxonomy" id="57480"/>
    <lineage>
        <taxon>Bacteria</taxon>
        <taxon>Pseudomonadati</taxon>
        <taxon>Pseudomonadota</taxon>
        <taxon>Betaproteobacteria</taxon>
        <taxon>Neisseriales</taxon>
        <taxon>Aquaspirillaceae</taxon>
        <taxon>Microvirgula</taxon>
    </lineage>
</organism>
<feature type="signal peptide" evidence="3">
    <location>
        <begin position="1"/>
        <end position="31"/>
    </location>
</feature>
<dbReference type="InterPro" id="IPR051010">
    <property type="entry name" value="BCAA_transport"/>
</dbReference>
<dbReference type="Gene3D" id="3.40.50.2300">
    <property type="match status" value="2"/>
</dbReference>
<dbReference type="KEGG" id="maer:DAI18_15515"/>
<keyword evidence="6" id="KW-1185">Reference proteome</keyword>
<evidence type="ECO:0000313" key="6">
    <source>
        <dbReference type="Proteomes" id="UP000244173"/>
    </source>
</evidence>
<evidence type="ECO:0000256" key="3">
    <source>
        <dbReference type="SAM" id="SignalP"/>
    </source>
</evidence>
<proteinExistence type="inferred from homology"/>
<evidence type="ECO:0000256" key="2">
    <source>
        <dbReference type="ARBA" id="ARBA00022729"/>
    </source>
</evidence>
<comment type="similarity">
    <text evidence="1">Belongs to the leucine-binding protein family.</text>
</comment>
<dbReference type="PANTHER" id="PTHR30483:SF6">
    <property type="entry name" value="PERIPLASMIC BINDING PROTEIN OF ABC TRANSPORTER FOR NATURAL AMINO ACIDS"/>
    <property type="match status" value="1"/>
</dbReference>
<reference evidence="5 6" key="1">
    <citation type="submission" date="2018-04" db="EMBL/GenBank/DDBJ databases">
        <title>Denitrifier Microvirgula.</title>
        <authorList>
            <person name="Anderson E."/>
            <person name="Jang J."/>
            <person name="Ishii S."/>
        </authorList>
    </citation>
    <scope>NUCLEOTIDE SEQUENCE [LARGE SCALE GENOMIC DNA]</scope>
    <source>
        <strain evidence="5 6">BE2.4</strain>
    </source>
</reference>
<feature type="chain" id="PRO_5015560240" evidence="3">
    <location>
        <begin position="32"/>
        <end position="415"/>
    </location>
</feature>
<dbReference type="InterPro" id="IPR028081">
    <property type="entry name" value="Leu-bd"/>
</dbReference>
<dbReference type="EMBL" id="CP028519">
    <property type="protein sequence ID" value="AVY95288.1"/>
    <property type="molecule type" value="Genomic_DNA"/>
</dbReference>
<sequence>MNGIPHAVALCRRSLVASALACAFVAAPALAQIPGNTVRLGVLTDMSGNYAGMGGKGSVIAANMAIEDCLKAECKGLKIELLSADHQNKADVAAAKAREWIDRNKVNALADLTNSAAALAIQKLALDKGVIALYSGPATTRLTNEDCSPYGFHWMFDTYSQAVGTAAALTRLGQKSWYFVTVDYAFGQSLEQDAGDVVKKLGGTVVGRIRHPLNTNDFSSYLMQAQASKAQVIGLASGGQDTVNAIKQAREFGVGNSQNQRLAALLLFLSDVHALGLKTAQGLTFADGFYWDFDERTRAFSKRFEARFSGNKPTMVQAGVYSSVYHYLKAVAASQSVDAATVAKKMREIPISDPVMRNASIRPDGRVIHDMYLFQVKTPAESKAPWDYLKLVTPIPARQAFKPLDPGACKLLKPV</sequence>
<protein>
    <submittedName>
        <fullName evidence="5">ABC transporter permease</fullName>
    </submittedName>
</protein>
<dbReference type="OrthoDB" id="8887944at2"/>
<dbReference type="Proteomes" id="UP000244173">
    <property type="component" value="Chromosome"/>
</dbReference>